<evidence type="ECO:0000313" key="2">
    <source>
        <dbReference type="Proteomes" id="UP000826656"/>
    </source>
</evidence>
<evidence type="ECO:0000313" key="1">
    <source>
        <dbReference type="EMBL" id="KAH0769081.1"/>
    </source>
</evidence>
<dbReference type="Proteomes" id="UP000826656">
    <property type="component" value="Unassembled WGS sequence"/>
</dbReference>
<protein>
    <submittedName>
        <fullName evidence="1">Uncharacterized protein</fullName>
    </submittedName>
</protein>
<dbReference type="Gene3D" id="3.90.1420.10">
    <property type="entry name" value="Rubisco LSMT, substrate-binding domain"/>
    <property type="match status" value="1"/>
</dbReference>
<feature type="non-terminal residue" evidence="1">
    <location>
        <position position="1"/>
    </location>
</feature>
<accession>A0ABQ7VM25</accession>
<name>A0ABQ7VM25_SOLTU</name>
<organism evidence="1 2">
    <name type="scientific">Solanum tuberosum</name>
    <name type="common">Potato</name>
    <dbReference type="NCBI Taxonomy" id="4113"/>
    <lineage>
        <taxon>Eukaryota</taxon>
        <taxon>Viridiplantae</taxon>
        <taxon>Streptophyta</taxon>
        <taxon>Embryophyta</taxon>
        <taxon>Tracheophyta</taxon>
        <taxon>Spermatophyta</taxon>
        <taxon>Magnoliopsida</taxon>
        <taxon>eudicotyledons</taxon>
        <taxon>Gunneridae</taxon>
        <taxon>Pentapetalae</taxon>
        <taxon>asterids</taxon>
        <taxon>lamiids</taxon>
        <taxon>Solanales</taxon>
        <taxon>Solanaceae</taxon>
        <taxon>Solanoideae</taxon>
        <taxon>Solaneae</taxon>
        <taxon>Solanum</taxon>
    </lineage>
</organism>
<sequence>LLNQNLPHGANIDGDISLMLELPENDRFFKKKKKLLEDMGSRAKHASIHSSASPGELESSLLLMLQRARIINLDESSFRQNDFSNFSGEIKLRLHLTFVLIYSIVHHNSYEGVDGKKVFFVAANESFEIKENGGD</sequence>
<reference evidence="1 2" key="1">
    <citation type="journal article" date="2021" name="bioRxiv">
        <title>Chromosome-scale and haplotype-resolved genome assembly of a tetraploid potato cultivar.</title>
        <authorList>
            <person name="Sun H."/>
            <person name="Jiao W.-B."/>
            <person name="Krause K."/>
            <person name="Campoy J.A."/>
            <person name="Goel M."/>
            <person name="Folz-Donahue K."/>
            <person name="Kukat C."/>
            <person name="Huettel B."/>
            <person name="Schneeberger K."/>
        </authorList>
    </citation>
    <scope>NUCLEOTIDE SEQUENCE [LARGE SCALE GENOMIC DNA]</scope>
    <source>
        <strain evidence="1">SolTubOtavaFocal</strain>
        <tissue evidence="1">Leaves</tissue>
    </source>
</reference>
<comment type="caution">
    <text evidence="1">The sequence shown here is derived from an EMBL/GenBank/DDBJ whole genome shotgun (WGS) entry which is preliminary data.</text>
</comment>
<keyword evidence="2" id="KW-1185">Reference proteome</keyword>
<dbReference type="InterPro" id="IPR036464">
    <property type="entry name" value="Rubisco_LSMT_subst-bd_sf"/>
</dbReference>
<proteinExistence type="predicted"/>
<dbReference type="EMBL" id="JAIVGD010000011">
    <property type="protein sequence ID" value="KAH0769081.1"/>
    <property type="molecule type" value="Genomic_DNA"/>
</dbReference>
<gene>
    <name evidence="1" type="ORF">KY290_013062</name>
</gene>